<evidence type="ECO:0000256" key="8">
    <source>
        <dbReference type="RuleBase" id="RU000304"/>
    </source>
</evidence>
<dbReference type="AlphaFoldDB" id="A0AAY3ZUP7"/>
<dbReference type="Proteomes" id="UP000694580">
    <property type="component" value="Chromosome 1"/>
</dbReference>
<protein>
    <recommendedName>
        <fullName evidence="2">non-specific serine/threonine protein kinase</fullName>
        <ecNumber evidence="2">2.7.11.1</ecNumber>
    </recommendedName>
</protein>
<evidence type="ECO:0000256" key="1">
    <source>
        <dbReference type="ARBA" id="ARBA00008874"/>
    </source>
</evidence>
<dbReference type="SUPFAM" id="SSF56112">
    <property type="entry name" value="Protein kinase-like (PK-like)"/>
    <property type="match status" value="1"/>
</dbReference>
<dbReference type="InterPro" id="IPR008271">
    <property type="entry name" value="Ser/Thr_kinase_AS"/>
</dbReference>
<sequence length="354" mass="41011">MGEPFREFCTVGTEREVNGIKLENPFLHYRKLELIGEGEYGKVYKAMDQRNGQVAAVKVIDMDRMYDNNEVEFMQNINHHNITNLIEVYYWDKLLYVFIEFCSGTNLCVLCFKTGPFNEQEIAYVTKECLQGLHYMHGRGYMHRDIKLENILLNDTGEVKICDFGLVEKMENETNEIAGTEETRAPEVSMAEECGAYDERCDIWSLGISVLDLAECMSLVTYESDKVYQSWITKTKKIWSEDFKSFVRAALTENPSRRPTAEELLNHSFILSVQSGQSILKRLQILQRFCEQHNVSNETIETQTIETETIAKQISPEKHDVSHDTEMAKEAQQSRPEYHNVSYETEMAKEPNQI</sequence>
<dbReference type="EC" id="2.7.11.1" evidence="2"/>
<accession>A0AAY3ZUP7</accession>
<dbReference type="PROSITE" id="PS50011">
    <property type="entry name" value="PROTEIN_KINASE_DOM"/>
    <property type="match status" value="1"/>
</dbReference>
<keyword evidence="4 7" id="KW-0547">Nucleotide-binding</keyword>
<dbReference type="Gene3D" id="1.10.510.10">
    <property type="entry name" value="Transferase(Phosphotransferase) domain 1"/>
    <property type="match status" value="1"/>
</dbReference>
<evidence type="ECO:0000256" key="2">
    <source>
        <dbReference type="ARBA" id="ARBA00012513"/>
    </source>
</evidence>
<evidence type="ECO:0000256" key="3">
    <source>
        <dbReference type="ARBA" id="ARBA00022527"/>
    </source>
</evidence>
<evidence type="ECO:0000256" key="5">
    <source>
        <dbReference type="ARBA" id="ARBA00022777"/>
    </source>
</evidence>
<dbReference type="SMART" id="SM00220">
    <property type="entry name" value="S_TKc"/>
    <property type="match status" value="1"/>
</dbReference>
<keyword evidence="5" id="KW-0418">Kinase</keyword>
<reference evidence="11 12" key="1">
    <citation type="submission" date="2020-06" db="EMBL/GenBank/DDBJ databases">
        <authorList>
            <consortium name="Wellcome Sanger Institute Data Sharing"/>
        </authorList>
    </citation>
    <scope>NUCLEOTIDE SEQUENCE [LARGE SCALE GENOMIC DNA]</scope>
</reference>
<dbReference type="GO" id="GO:0004674">
    <property type="term" value="F:protein serine/threonine kinase activity"/>
    <property type="evidence" value="ECO:0007669"/>
    <property type="project" value="UniProtKB-KW"/>
</dbReference>
<dbReference type="InterPro" id="IPR000719">
    <property type="entry name" value="Prot_kinase_dom"/>
</dbReference>
<dbReference type="PROSITE" id="PS00107">
    <property type="entry name" value="PROTEIN_KINASE_ATP"/>
    <property type="match status" value="1"/>
</dbReference>
<feature type="domain" description="Protein kinase" evidence="10">
    <location>
        <begin position="29"/>
        <end position="270"/>
    </location>
</feature>
<dbReference type="PANTHER" id="PTHR48012:SF18">
    <property type="entry name" value="HAPPYHOUR, ISOFORM A"/>
    <property type="match status" value="1"/>
</dbReference>
<evidence type="ECO:0000256" key="7">
    <source>
        <dbReference type="PROSITE-ProRule" id="PRU10141"/>
    </source>
</evidence>
<dbReference type="PANTHER" id="PTHR48012">
    <property type="entry name" value="STERILE20-LIKE KINASE, ISOFORM B-RELATED"/>
    <property type="match status" value="1"/>
</dbReference>
<dbReference type="Pfam" id="PF00069">
    <property type="entry name" value="Pkinase"/>
    <property type="match status" value="1"/>
</dbReference>
<evidence type="ECO:0000313" key="11">
    <source>
        <dbReference type="Ensembl" id="ENSDCDP00010000084.1"/>
    </source>
</evidence>
<evidence type="ECO:0000256" key="9">
    <source>
        <dbReference type="SAM" id="MobiDB-lite"/>
    </source>
</evidence>
<dbReference type="PROSITE" id="PS00108">
    <property type="entry name" value="PROTEIN_KINASE_ST"/>
    <property type="match status" value="1"/>
</dbReference>
<reference evidence="11" key="2">
    <citation type="submission" date="2025-08" db="UniProtKB">
        <authorList>
            <consortium name="Ensembl"/>
        </authorList>
    </citation>
    <scope>IDENTIFICATION</scope>
</reference>
<dbReference type="Ensembl" id="ENSDCDT00010000088.1">
    <property type="protein sequence ID" value="ENSDCDP00010000084.1"/>
    <property type="gene ID" value="ENSDCDG00010000047.1"/>
</dbReference>
<dbReference type="GO" id="GO:0035556">
    <property type="term" value="P:intracellular signal transduction"/>
    <property type="evidence" value="ECO:0007669"/>
    <property type="project" value="TreeGrafter"/>
</dbReference>
<dbReference type="InterPro" id="IPR050629">
    <property type="entry name" value="STE20/SPS1-PAK"/>
</dbReference>
<dbReference type="InterPro" id="IPR017441">
    <property type="entry name" value="Protein_kinase_ATP_BS"/>
</dbReference>
<evidence type="ECO:0000256" key="6">
    <source>
        <dbReference type="ARBA" id="ARBA00022840"/>
    </source>
</evidence>
<keyword evidence="12" id="KW-1185">Reference proteome</keyword>
<name>A0AAY3ZUP7_9TELE</name>
<keyword evidence="5" id="KW-0808">Transferase</keyword>
<feature type="region of interest" description="Disordered" evidence="9">
    <location>
        <begin position="316"/>
        <end position="354"/>
    </location>
</feature>
<evidence type="ECO:0000256" key="4">
    <source>
        <dbReference type="ARBA" id="ARBA00022741"/>
    </source>
</evidence>
<dbReference type="GO" id="GO:0005737">
    <property type="term" value="C:cytoplasm"/>
    <property type="evidence" value="ECO:0007669"/>
    <property type="project" value="TreeGrafter"/>
</dbReference>
<comment type="similarity">
    <text evidence="1">Belongs to the protein kinase superfamily. STE Ser/Thr protein kinase family. STE20 subfamily.</text>
</comment>
<keyword evidence="3 8" id="KW-0723">Serine/threonine-protein kinase</keyword>
<dbReference type="GeneTree" id="ENSGT00980000202011"/>
<organism evidence="11 12">
    <name type="scientific">Denticeps clupeoides</name>
    <name type="common">denticle herring</name>
    <dbReference type="NCBI Taxonomy" id="299321"/>
    <lineage>
        <taxon>Eukaryota</taxon>
        <taxon>Metazoa</taxon>
        <taxon>Chordata</taxon>
        <taxon>Craniata</taxon>
        <taxon>Vertebrata</taxon>
        <taxon>Euteleostomi</taxon>
        <taxon>Actinopterygii</taxon>
        <taxon>Neopterygii</taxon>
        <taxon>Teleostei</taxon>
        <taxon>Clupei</taxon>
        <taxon>Clupeiformes</taxon>
        <taxon>Denticipitoidei</taxon>
        <taxon>Denticipitidae</taxon>
        <taxon>Denticeps</taxon>
    </lineage>
</organism>
<proteinExistence type="inferred from homology"/>
<feature type="compositionally biased region" description="Basic and acidic residues" evidence="9">
    <location>
        <begin position="316"/>
        <end position="329"/>
    </location>
</feature>
<feature type="binding site" evidence="7">
    <location>
        <position position="58"/>
    </location>
    <ligand>
        <name>ATP</name>
        <dbReference type="ChEBI" id="CHEBI:30616"/>
    </ligand>
</feature>
<reference evidence="11" key="3">
    <citation type="submission" date="2025-09" db="UniProtKB">
        <authorList>
            <consortium name="Ensembl"/>
        </authorList>
    </citation>
    <scope>IDENTIFICATION</scope>
</reference>
<dbReference type="GO" id="GO:0005524">
    <property type="term" value="F:ATP binding"/>
    <property type="evidence" value="ECO:0007669"/>
    <property type="project" value="UniProtKB-UniRule"/>
</dbReference>
<evidence type="ECO:0000313" key="12">
    <source>
        <dbReference type="Proteomes" id="UP000694580"/>
    </source>
</evidence>
<evidence type="ECO:0000259" key="10">
    <source>
        <dbReference type="PROSITE" id="PS50011"/>
    </source>
</evidence>
<dbReference type="InterPro" id="IPR011009">
    <property type="entry name" value="Kinase-like_dom_sf"/>
</dbReference>
<keyword evidence="6 7" id="KW-0067">ATP-binding</keyword>